<sequence length="146" mass="16890">MNLTSLLQLTGFSKTVLWVTDEGMSPTRTQFRKTAQTFHGPQGGSNDDTYWLDFHVTVEAKIEERILQDASAYFHVKPIFGGVFTDIVIWVFYPFNDGAWAKLEFMNLSLGKLVQHVGDREHVTLRVDNFKCELHNFFFSQHGWDQ</sequence>
<reference evidence="1 2" key="2">
    <citation type="journal article" date="2022" name="Mol. Ecol. Resour.">
        <title>The genomes of chicory, endive, great burdock and yacon provide insights into Asteraceae paleo-polyploidization history and plant inulin production.</title>
        <authorList>
            <person name="Fan W."/>
            <person name="Wang S."/>
            <person name="Wang H."/>
            <person name="Wang A."/>
            <person name="Jiang F."/>
            <person name="Liu H."/>
            <person name="Zhao H."/>
            <person name="Xu D."/>
            <person name="Zhang Y."/>
        </authorList>
    </citation>
    <scope>NUCLEOTIDE SEQUENCE [LARGE SCALE GENOMIC DNA]</scope>
    <source>
        <strain evidence="2">cv. Punajuju</strain>
        <tissue evidence="1">Leaves</tissue>
    </source>
</reference>
<comment type="caution">
    <text evidence="1">The sequence shown here is derived from an EMBL/GenBank/DDBJ whole genome shotgun (WGS) entry which is preliminary data.</text>
</comment>
<evidence type="ECO:0000313" key="2">
    <source>
        <dbReference type="Proteomes" id="UP001055811"/>
    </source>
</evidence>
<dbReference type="EMBL" id="CM042009">
    <property type="protein sequence ID" value="KAI3790702.1"/>
    <property type="molecule type" value="Genomic_DNA"/>
</dbReference>
<gene>
    <name evidence="1" type="ORF">L2E82_03944</name>
</gene>
<accession>A0ACB9H4N5</accession>
<keyword evidence="2" id="KW-1185">Reference proteome</keyword>
<proteinExistence type="predicted"/>
<name>A0ACB9H4N5_CICIN</name>
<dbReference type="Proteomes" id="UP001055811">
    <property type="component" value="Linkage Group LG01"/>
</dbReference>
<organism evidence="1 2">
    <name type="scientific">Cichorium intybus</name>
    <name type="common">Chicory</name>
    <dbReference type="NCBI Taxonomy" id="13427"/>
    <lineage>
        <taxon>Eukaryota</taxon>
        <taxon>Viridiplantae</taxon>
        <taxon>Streptophyta</taxon>
        <taxon>Embryophyta</taxon>
        <taxon>Tracheophyta</taxon>
        <taxon>Spermatophyta</taxon>
        <taxon>Magnoliopsida</taxon>
        <taxon>eudicotyledons</taxon>
        <taxon>Gunneridae</taxon>
        <taxon>Pentapetalae</taxon>
        <taxon>asterids</taxon>
        <taxon>campanulids</taxon>
        <taxon>Asterales</taxon>
        <taxon>Asteraceae</taxon>
        <taxon>Cichorioideae</taxon>
        <taxon>Cichorieae</taxon>
        <taxon>Cichoriinae</taxon>
        <taxon>Cichorium</taxon>
    </lineage>
</organism>
<protein>
    <submittedName>
        <fullName evidence="1">Uncharacterized protein</fullName>
    </submittedName>
</protein>
<evidence type="ECO:0000313" key="1">
    <source>
        <dbReference type="EMBL" id="KAI3790702.1"/>
    </source>
</evidence>
<reference evidence="2" key="1">
    <citation type="journal article" date="2022" name="Mol. Ecol. Resour.">
        <title>The genomes of chicory, endive, great burdock and yacon provide insights into Asteraceae palaeo-polyploidization history and plant inulin production.</title>
        <authorList>
            <person name="Fan W."/>
            <person name="Wang S."/>
            <person name="Wang H."/>
            <person name="Wang A."/>
            <person name="Jiang F."/>
            <person name="Liu H."/>
            <person name="Zhao H."/>
            <person name="Xu D."/>
            <person name="Zhang Y."/>
        </authorList>
    </citation>
    <scope>NUCLEOTIDE SEQUENCE [LARGE SCALE GENOMIC DNA]</scope>
    <source>
        <strain evidence="2">cv. Punajuju</strain>
    </source>
</reference>